<reference evidence="2" key="1">
    <citation type="submission" date="2019-08" db="EMBL/GenBank/DDBJ databases">
        <authorList>
            <person name="Kucharzyk K."/>
            <person name="Murdoch R.W."/>
            <person name="Higgins S."/>
            <person name="Loffler F."/>
        </authorList>
    </citation>
    <scope>NUCLEOTIDE SEQUENCE</scope>
</reference>
<gene>
    <name evidence="2" type="ORF">SDC9_191164</name>
</gene>
<feature type="compositionally biased region" description="Basic and acidic residues" evidence="1">
    <location>
        <begin position="1"/>
        <end position="27"/>
    </location>
</feature>
<proteinExistence type="predicted"/>
<dbReference type="AlphaFoldDB" id="A0A645I5B0"/>
<evidence type="ECO:0000256" key="1">
    <source>
        <dbReference type="SAM" id="MobiDB-lite"/>
    </source>
</evidence>
<protein>
    <submittedName>
        <fullName evidence="2">Uncharacterized protein</fullName>
    </submittedName>
</protein>
<organism evidence="2">
    <name type="scientific">bioreactor metagenome</name>
    <dbReference type="NCBI Taxonomy" id="1076179"/>
    <lineage>
        <taxon>unclassified sequences</taxon>
        <taxon>metagenomes</taxon>
        <taxon>ecological metagenomes</taxon>
    </lineage>
</organism>
<feature type="region of interest" description="Disordered" evidence="1">
    <location>
        <begin position="1"/>
        <end position="36"/>
    </location>
</feature>
<evidence type="ECO:0000313" key="2">
    <source>
        <dbReference type="EMBL" id="MPN43604.1"/>
    </source>
</evidence>
<sequence>MAPLENDARGIHRSDQRCHRNDQKESGFQKADGFGLESGRRPFDGLAALPHPVPILCHGWEAQLPTVPAERGYIFGRAIQHSQLRFIDASDRKRNGS</sequence>
<name>A0A645I5B0_9ZZZZ</name>
<comment type="caution">
    <text evidence="2">The sequence shown here is derived from an EMBL/GenBank/DDBJ whole genome shotgun (WGS) entry which is preliminary data.</text>
</comment>
<dbReference type="EMBL" id="VSSQ01102107">
    <property type="protein sequence ID" value="MPN43604.1"/>
    <property type="molecule type" value="Genomic_DNA"/>
</dbReference>
<accession>A0A645I5B0</accession>